<dbReference type="InterPro" id="IPR012872">
    <property type="entry name" value="DUF1670"/>
</dbReference>
<organism evidence="1 2">
    <name type="scientific">Methanosarcina lacustris Z-7289</name>
    <dbReference type="NCBI Taxonomy" id="1434111"/>
    <lineage>
        <taxon>Archaea</taxon>
        <taxon>Methanobacteriati</taxon>
        <taxon>Methanobacteriota</taxon>
        <taxon>Stenosarchaea group</taxon>
        <taxon>Methanomicrobia</taxon>
        <taxon>Methanosarcinales</taxon>
        <taxon>Methanosarcinaceae</taxon>
        <taxon>Methanosarcina</taxon>
    </lineage>
</organism>
<proteinExistence type="predicted"/>
<sequence length="239" mass="27332">MKEDWYRKTYGPSAAKTYETSLFNLITTEFGYIGGPDVVKLFAKKIVELNEQHYLRGEFVRPGQMRWLVLKAGQKYSKSKKLSDMQLIPVTLTVISPEDIEDRITKVKKNELIEKLIVRLCTETKEQGGVITETDIAILLRVSGAMISNHVTSYEKRTKKVVPRAGTEMDMGKSLTHKRLVVHCYTTDVLKHLNVRRSRSVHFESVIPHSFAGVFLHSTSLSSLYFNPPCSLQKLKWVQ</sequence>
<gene>
    <name evidence="1" type="ORF">MSLAZ_1266</name>
</gene>
<dbReference type="KEGG" id="mls:MSLAZ_1266"/>
<evidence type="ECO:0000313" key="1">
    <source>
        <dbReference type="EMBL" id="AKB74527.1"/>
    </source>
</evidence>
<dbReference type="Pfam" id="PF07900">
    <property type="entry name" value="DUF1670"/>
    <property type="match status" value="1"/>
</dbReference>
<keyword evidence="2" id="KW-1185">Reference proteome</keyword>
<protein>
    <submittedName>
        <fullName evidence="1">Uncharacterized protein</fullName>
    </submittedName>
</protein>
<dbReference type="PATRIC" id="fig|1434111.4.peg.1646"/>
<accession>A0A0E3S5K8</accession>
<dbReference type="AlphaFoldDB" id="A0A0E3S5K8"/>
<dbReference type="HOGENOM" id="CLU_1159066_0_0_2"/>
<evidence type="ECO:0000313" key="2">
    <source>
        <dbReference type="Proteomes" id="UP000033072"/>
    </source>
</evidence>
<dbReference type="STRING" id="1434111.MSLAZ_1266"/>
<name>A0A0E3S5K8_9EURY</name>
<dbReference type="EMBL" id="CP009515">
    <property type="protein sequence ID" value="AKB74527.1"/>
    <property type="molecule type" value="Genomic_DNA"/>
</dbReference>
<reference evidence="1 2" key="1">
    <citation type="submission" date="2014-07" db="EMBL/GenBank/DDBJ databases">
        <title>Methanogenic archaea and the global carbon cycle.</title>
        <authorList>
            <person name="Henriksen J.R."/>
            <person name="Luke J."/>
            <person name="Reinhart S."/>
            <person name="Benedict M.N."/>
            <person name="Youngblut N.D."/>
            <person name="Metcalf M.E."/>
            <person name="Whitaker R.J."/>
            <person name="Metcalf W.W."/>
        </authorList>
    </citation>
    <scope>NUCLEOTIDE SEQUENCE [LARGE SCALE GENOMIC DNA]</scope>
    <source>
        <strain evidence="1 2">Z-7289</strain>
    </source>
</reference>
<dbReference type="Proteomes" id="UP000033072">
    <property type="component" value="Chromosome"/>
</dbReference>